<gene>
    <name evidence="4" type="ORF">KAR29_13400</name>
</gene>
<dbReference type="Pfam" id="PF00011">
    <property type="entry name" value="HSP20"/>
    <property type="match status" value="1"/>
</dbReference>
<comment type="similarity">
    <text evidence="1 2">Belongs to the small heat shock protein (HSP20) family.</text>
</comment>
<sequence length="181" mass="20652">MTMDNSKKKENPDEEKDKIEIDFKKGKISFEGIFKGLGSLLDMVDRFDVVEKKGSIESPEGIRGIYGFTVKNLAGKPIIETFGNKKISDLENNQQEVREPITDIFNEKDRMVIVLEMPGVNEEDIMIEITDGTIVVQAESKSRKYFKEIKTEFNVNQNTLLHSYLNGIFKIEISPKNGKNQ</sequence>
<accession>A0A9Q7AMW4</accession>
<proteinExistence type="inferred from homology"/>
<dbReference type="Proteomes" id="UP000671879">
    <property type="component" value="Chromosome"/>
</dbReference>
<dbReference type="Gene3D" id="2.60.40.790">
    <property type="match status" value="1"/>
</dbReference>
<dbReference type="InterPro" id="IPR002068">
    <property type="entry name" value="A-crystallin/Hsp20_dom"/>
</dbReference>
<dbReference type="AlphaFoldDB" id="A0A9Q7AMW4"/>
<protein>
    <submittedName>
        <fullName evidence="4">Hsp20/alpha crystallin family protein</fullName>
    </submittedName>
</protein>
<evidence type="ECO:0000256" key="1">
    <source>
        <dbReference type="PROSITE-ProRule" id="PRU00285"/>
    </source>
</evidence>
<dbReference type="InterPro" id="IPR008978">
    <property type="entry name" value="HSP20-like_chaperone"/>
</dbReference>
<dbReference type="KEGG" id="aram:KAR29_13400"/>
<organism evidence="4 5">
    <name type="scientific">Aminithiophilus ramosus</name>
    <dbReference type="NCBI Taxonomy" id="3029084"/>
    <lineage>
        <taxon>Bacteria</taxon>
        <taxon>Thermotogati</taxon>
        <taxon>Synergistota</taxon>
        <taxon>Synergistia</taxon>
        <taxon>Synergistales</taxon>
        <taxon>Aminithiophilaceae</taxon>
        <taxon>Aminithiophilus</taxon>
    </lineage>
</organism>
<dbReference type="RefSeq" id="WP_274373501.1">
    <property type="nucleotide sequence ID" value="NZ_CP072943.1"/>
</dbReference>
<evidence type="ECO:0000313" key="5">
    <source>
        <dbReference type="Proteomes" id="UP000671879"/>
    </source>
</evidence>
<name>A0A9Q7AMW4_9BACT</name>
<evidence type="ECO:0000256" key="2">
    <source>
        <dbReference type="RuleBase" id="RU003616"/>
    </source>
</evidence>
<evidence type="ECO:0000313" key="4">
    <source>
        <dbReference type="EMBL" id="QTX32278.1"/>
    </source>
</evidence>
<evidence type="ECO:0000259" key="3">
    <source>
        <dbReference type="PROSITE" id="PS01031"/>
    </source>
</evidence>
<feature type="domain" description="SHSP" evidence="3">
    <location>
        <begin position="92"/>
        <end position="181"/>
    </location>
</feature>
<reference evidence="5" key="1">
    <citation type="submission" date="2021-04" db="EMBL/GenBank/DDBJ databases">
        <title>A novel Synergistetes isolate from a pyrite-forming mixed culture.</title>
        <authorList>
            <person name="Bunk B."/>
            <person name="Sproer C."/>
            <person name="Spring S."/>
            <person name="Pester M."/>
        </authorList>
    </citation>
    <scope>NUCLEOTIDE SEQUENCE [LARGE SCALE GENOMIC DNA]</scope>
    <source>
        <strain evidence="5">J.5.4.2-T.3.5.2</strain>
    </source>
</reference>
<dbReference type="CDD" id="cd06464">
    <property type="entry name" value="ACD_sHsps-like"/>
    <property type="match status" value="1"/>
</dbReference>
<dbReference type="PROSITE" id="PS01031">
    <property type="entry name" value="SHSP"/>
    <property type="match status" value="1"/>
</dbReference>
<dbReference type="EMBL" id="CP072943">
    <property type="protein sequence ID" value="QTX32278.1"/>
    <property type="molecule type" value="Genomic_DNA"/>
</dbReference>
<keyword evidence="5" id="KW-1185">Reference proteome</keyword>
<dbReference type="SUPFAM" id="SSF49764">
    <property type="entry name" value="HSP20-like chaperones"/>
    <property type="match status" value="1"/>
</dbReference>